<feature type="region of interest" description="Disordered" evidence="1">
    <location>
        <begin position="1"/>
        <end position="51"/>
    </location>
</feature>
<protein>
    <recommendedName>
        <fullName evidence="4">Ubiquitin-like protease family profile domain-containing protein</fullName>
    </recommendedName>
</protein>
<organism evidence="2 3">
    <name type="scientific">Stylosanthes scabra</name>
    <dbReference type="NCBI Taxonomy" id="79078"/>
    <lineage>
        <taxon>Eukaryota</taxon>
        <taxon>Viridiplantae</taxon>
        <taxon>Streptophyta</taxon>
        <taxon>Embryophyta</taxon>
        <taxon>Tracheophyta</taxon>
        <taxon>Spermatophyta</taxon>
        <taxon>Magnoliopsida</taxon>
        <taxon>eudicotyledons</taxon>
        <taxon>Gunneridae</taxon>
        <taxon>Pentapetalae</taxon>
        <taxon>rosids</taxon>
        <taxon>fabids</taxon>
        <taxon>Fabales</taxon>
        <taxon>Fabaceae</taxon>
        <taxon>Papilionoideae</taxon>
        <taxon>50 kb inversion clade</taxon>
        <taxon>dalbergioids sensu lato</taxon>
        <taxon>Dalbergieae</taxon>
        <taxon>Pterocarpus clade</taxon>
        <taxon>Stylosanthes</taxon>
    </lineage>
</organism>
<name>A0ABU6Q522_9FABA</name>
<dbReference type="Proteomes" id="UP001341840">
    <property type="component" value="Unassembled WGS sequence"/>
</dbReference>
<reference evidence="2 3" key="1">
    <citation type="journal article" date="2023" name="Plants (Basel)">
        <title>Bridging the Gap: Combining Genomics and Transcriptomics Approaches to Understand Stylosanthes scabra, an Orphan Legume from the Brazilian Caatinga.</title>
        <authorList>
            <person name="Ferreira-Neto J.R.C."/>
            <person name="da Silva M.D."/>
            <person name="Binneck E."/>
            <person name="de Melo N.F."/>
            <person name="da Silva R.H."/>
            <person name="de Melo A.L.T.M."/>
            <person name="Pandolfi V."/>
            <person name="Bustamante F.O."/>
            <person name="Brasileiro-Vidal A.C."/>
            <person name="Benko-Iseppon A.M."/>
        </authorList>
    </citation>
    <scope>NUCLEOTIDE SEQUENCE [LARGE SCALE GENOMIC DNA]</scope>
    <source>
        <tissue evidence="2">Leaves</tissue>
    </source>
</reference>
<feature type="compositionally biased region" description="Basic and acidic residues" evidence="1">
    <location>
        <begin position="269"/>
        <end position="280"/>
    </location>
</feature>
<proteinExistence type="predicted"/>
<keyword evidence="3" id="KW-1185">Reference proteome</keyword>
<evidence type="ECO:0000256" key="1">
    <source>
        <dbReference type="SAM" id="MobiDB-lite"/>
    </source>
</evidence>
<feature type="compositionally biased region" description="Polar residues" evidence="1">
    <location>
        <begin position="257"/>
        <end position="267"/>
    </location>
</feature>
<dbReference type="EMBL" id="JASCZI010000021">
    <property type="protein sequence ID" value="MED6106927.1"/>
    <property type="molecule type" value="Genomic_DNA"/>
</dbReference>
<feature type="region of interest" description="Disordered" evidence="1">
    <location>
        <begin position="244"/>
        <end position="280"/>
    </location>
</feature>
<feature type="compositionally biased region" description="Basic and acidic residues" evidence="1">
    <location>
        <begin position="34"/>
        <end position="51"/>
    </location>
</feature>
<evidence type="ECO:0000313" key="3">
    <source>
        <dbReference type="Proteomes" id="UP001341840"/>
    </source>
</evidence>
<evidence type="ECO:0000313" key="2">
    <source>
        <dbReference type="EMBL" id="MED6106927.1"/>
    </source>
</evidence>
<accession>A0ABU6Q522</accession>
<comment type="caution">
    <text evidence="2">The sequence shown here is derived from an EMBL/GenBank/DDBJ whole genome shotgun (WGS) entry which is preliminary data.</text>
</comment>
<sequence>MVADIALKHGKLGPPPSFKLCPEIDSQPEQEDQQPQKEDEQKLKGKEIEHQGTECKTPAPIIQDDKILMRTRCYKWATKETEGANYERLFNFKSGKEYGAMRYHFMSLGEKTEVDMTHTVLQRYGRSFISATTGLPHDITTLQNINPLHYIDENKMKSASFSNVLDQMRVLAGAETMFPNKTRAVYDCGVYVIKYMDYVNPSTLGKRGFGVPIWTKAELQEFREENVERILYHDDNYYRYQTIKAGNSTTRDPKPSTALQSPYTQLKTADLESGKSDASK</sequence>
<evidence type="ECO:0008006" key="4">
    <source>
        <dbReference type="Google" id="ProtNLM"/>
    </source>
</evidence>
<gene>
    <name evidence="2" type="ORF">PIB30_009227</name>
</gene>